<evidence type="ECO:0000256" key="2">
    <source>
        <dbReference type="ARBA" id="ARBA00004323"/>
    </source>
</evidence>
<feature type="transmembrane region" description="Helical" evidence="12">
    <location>
        <begin position="707"/>
        <end position="725"/>
    </location>
</feature>
<dbReference type="GO" id="GO:0015149">
    <property type="term" value="F:hexose transmembrane transporter activity"/>
    <property type="evidence" value="ECO:0007669"/>
    <property type="project" value="TreeGrafter"/>
</dbReference>
<dbReference type="Pfam" id="PF00083">
    <property type="entry name" value="Sugar_tr"/>
    <property type="match status" value="1"/>
</dbReference>
<evidence type="ECO:0000256" key="5">
    <source>
        <dbReference type="ARBA" id="ARBA00022679"/>
    </source>
</evidence>
<feature type="transmembrane region" description="Helical" evidence="12">
    <location>
        <begin position="467"/>
        <end position="489"/>
    </location>
</feature>
<dbReference type="PANTHER" id="PTHR23503">
    <property type="entry name" value="SOLUTE CARRIER FAMILY 2"/>
    <property type="match status" value="1"/>
</dbReference>
<feature type="domain" description="Major facilitator superfamily (MFS) profile" evidence="14">
    <location>
        <begin position="391"/>
        <end position="830"/>
    </location>
</feature>
<dbReference type="Proteomes" id="UP001177023">
    <property type="component" value="Unassembled WGS sequence"/>
</dbReference>
<keyword evidence="13" id="KW-0732">Signal</keyword>
<dbReference type="InterPro" id="IPR002659">
    <property type="entry name" value="Glyco_trans_31"/>
</dbReference>
<organism evidence="15 16">
    <name type="scientific">Mesorhabditis spiculigera</name>
    <dbReference type="NCBI Taxonomy" id="96644"/>
    <lineage>
        <taxon>Eukaryota</taxon>
        <taxon>Metazoa</taxon>
        <taxon>Ecdysozoa</taxon>
        <taxon>Nematoda</taxon>
        <taxon>Chromadorea</taxon>
        <taxon>Rhabditida</taxon>
        <taxon>Rhabditina</taxon>
        <taxon>Rhabditomorpha</taxon>
        <taxon>Rhabditoidea</taxon>
        <taxon>Rhabditidae</taxon>
        <taxon>Mesorhabditinae</taxon>
        <taxon>Mesorhabditis</taxon>
    </lineage>
</organism>
<evidence type="ECO:0000256" key="13">
    <source>
        <dbReference type="SAM" id="SignalP"/>
    </source>
</evidence>
<feature type="compositionally biased region" description="Low complexity" evidence="11">
    <location>
        <begin position="853"/>
        <end position="868"/>
    </location>
</feature>
<evidence type="ECO:0000256" key="6">
    <source>
        <dbReference type="ARBA" id="ARBA00022692"/>
    </source>
</evidence>
<feature type="transmembrane region" description="Helical" evidence="12">
    <location>
        <begin position="643"/>
        <end position="664"/>
    </location>
</feature>
<comment type="subcellular location">
    <subcellularLocation>
        <location evidence="2">Golgi apparatus membrane</location>
        <topology evidence="2">Single-pass type II membrane protein</topology>
    </subcellularLocation>
    <subcellularLocation>
        <location evidence="1">Membrane</location>
        <topology evidence="1">Multi-pass membrane protein</topology>
    </subcellularLocation>
</comment>
<keyword evidence="16" id="KW-1185">Reference proteome</keyword>
<keyword evidence="7" id="KW-0735">Signal-anchor</keyword>
<evidence type="ECO:0000256" key="7">
    <source>
        <dbReference type="ARBA" id="ARBA00022968"/>
    </source>
</evidence>
<evidence type="ECO:0000313" key="15">
    <source>
        <dbReference type="EMBL" id="CAJ0577924.1"/>
    </source>
</evidence>
<dbReference type="InterPro" id="IPR005828">
    <property type="entry name" value="MFS_sugar_transport-like"/>
</dbReference>
<dbReference type="GO" id="GO:0000139">
    <property type="term" value="C:Golgi membrane"/>
    <property type="evidence" value="ECO:0007669"/>
    <property type="project" value="UniProtKB-SubCell"/>
</dbReference>
<keyword evidence="10 12" id="KW-0472">Membrane</keyword>
<feature type="transmembrane region" description="Helical" evidence="12">
    <location>
        <begin position="432"/>
        <end position="455"/>
    </location>
</feature>
<accession>A0AA36G3B2</accession>
<protein>
    <recommendedName>
        <fullName evidence="14">Major facilitator superfamily (MFS) profile domain-containing protein</fullName>
    </recommendedName>
</protein>
<dbReference type="EMBL" id="CATQJA010002652">
    <property type="protein sequence ID" value="CAJ0577924.1"/>
    <property type="molecule type" value="Genomic_DNA"/>
</dbReference>
<keyword evidence="8 12" id="KW-1133">Transmembrane helix</keyword>
<evidence type="ECO:0000256" key="9">
    <source>
        <dbReference type="ARBA" id="ARBA00023034"/>
    </source>
</evidence>
<evidence type="ECO:0000256" key="8">
    <source>
        <dbReference type="ARBA" id="ARBA00022989"/>
    </source>
</evidence>
<gene>
    <name evidence="15" type="ORF">MSPICULIGERA_LOCUS16188</name>
</gene>
<evidence type="ECO:0000256" key="11">
    <source>
        <dbReference type="SAM" id="MobiDB-lite"/>
    </source>
</evidence>
<feature type="transmembrane region" description="Helical" evidence="12">
    <location>
        <begin position="527"/>
        <end position="544"/>
    </location>
</feature>
<reference evidence="15" key="1">
    <citation type="submission" date="2023-06" db="EMBL/GenBank/DDBJ databases">
        <authorList>
            <person name="Delattre M."/>
        </authorList>
    </citation>
    <scope>NUCLEOTIDE SEQUENCE</scope>
    <source>
        <strain evidence="15">AF72</strain>
    </source>
</reference>
<dbReference type="Gene3D" id="1.20.1250.20">
    <property type="entry name" value="MFS general substrate transporter like domains"/>
    <property type="match status" value="1"/>
</dbReference>
<proteinExistence type="inferred from homology"/>
<feature type="signal peptide" evidence="13">
    <location>
        <begin position="1"/>
        <end position="24"/>
    </location>
</feature>
<feature type="transmembrane region" description="Helical" evidence="12">
    <location>
        <begin position="556"/>
        <end position="578"/>
    </location>
</feature>
<keyword evidence="6 12" id="KW-0812">Transmembrane</keyword>
<feature type="compositionally biased region" description="Polar residues" evidence="11">
    <location>
        <begin position="870"/>
        <end position="881"/>
    </location>
</feature>
<sequence>MPKRRQDGRLYAIFLVTVVVVIKAEDVHRQQEIRSLWANPENSRVVKEGKAQIIFLTGRAAKPEVESRSESCPLIVDVAEMYENLLQKELVAYKWLAERKVDGYVLKADGKDTVADLDRLFHELELEKPKGIPEIYCSINAGVVAERDPCSEWYVPYLAMASEQFPAYCSGPAYLMSFRALKMILEKADRQVPFIVEDAFFTGMLARAAGIPVVDRSDIFASSGCRVGIYDRLRYFINRRYESEEYPISCHRNGSRTTAIISNSNEFEIITNPQFTMHISPPVGWTYFPTVSSDTLAIWYFVGQSNDTTTANTRATAEIQASMIEALLNAQVPTQGVTINDDYQPIQIENPIMLTGAAKGPLYGKVEGGAVTQSATGPTTALPVFTAYNRQMTVTLMNLRSTRFTLNIVKNDFIQRMSTKYNVKFGGLSEEAYIWVWTSILNVWHLGFLIGNLLIPFFAERFGRKSALLYAACVSLCSTVLLHLAILLMLPELFFIARISSSIAGGLSFGTLIIFLQETTPTNLRGVASFLAEVTFLLCTVVGMGAGMDRVFGRNLIALTGLAIIPGVICVGTILPLHETPKYLLLGRHDEEAAREAVEFYYGDEYDADEVLKEIQKEGLDGDEKFNFYRGIRLIFSEPYLRMPYLIGLASLQLVMGLFPIIYLSTNFLEEMFEPAMAQLASFGFILVQFGAGICGTFVVSRCGRRPLLLGLGAMNISSFILYILFERLFSYYGGPWGYGCILALCIFGFSYGLGLGPISCFITSELVVQRYRSLVQSMMYVTNTLISLVVSYLVLPAYTHFGCLSFLVLFVIPSLFAFAYLYINLPETKDREIHEIVGELKERVGCCTASRSFSESSSTNNITSEETPLTKQKTGQSLLP</sequence>
<feature type="region of interest" description="Disordered" evidence="11">
    <location>
        <begin position="853"/>
        <end position="881"/>
    </location>
</feature>
<keyword evidence="4" id="KW-0328">Glycosyltransferase</keyword>
<keyword evidence="5" id="KW-0808">Transferase</keyword>
<evidence type="ECO:0000256" key="1">
    <source>
        <dbReference type="ARBA" id="ARBA00004141"/>
    </source>
</evidence>
<dbReference type="PROSITE" id="PS50850">
    <property type="entry name" value="MFS"/>
    <property type="match status" value="1"/>
</dbReference>
<evidence type="ECO:0000256" key="4">
    <source>
        <dbReference type="ARBA" id="ARBA00022676"/>
    </source>
</evidence>
<evidence type="ECO:0000259" key="14">
    <source>
        <dbReference type="PROSITE" id="PS50850"/>
    </source>
</evidence>
<feature type="transmembrane region" description="Helical" evidence="12">
    <location>
        <begin position="737"/>
        <end position="769"/>
    </location>
</feature>
<dbReference type="SUPFAM" id="SSF103473">
    <property type="entry name" value="MFS general substrate transporter"/>
    <property type="match status" value="1"/>
</dbReference>
<dbReference type="PANTHER" id="PTHR23503:SF108">
    <property type="entry name" value="MAJOR FACILITATOR SUPERFAMILY (MFS) PROFILE DOMAIN-CONTAINING PROTEIN"/>
    <property type="match status" value="1"/>
</dbReference>
<feature type="chain" id="PRO_5041330786" description="Major facilitator superfamily (MFS) profile domain-containing protein" evidence="13">
    <location>
        <begin position="25"/>
        <end position="881"/>
    </location>
</feature>
<dbReference type="AlphaFoldDB" id="A0AA36G3B2"/>
<dbReference type="InterPro" id="IPR045263">
    <property type="entry name" value="GLUT"/>
</dbReference>
<dbReference type="InterPro" id="IPR020846">
    <property type="entry name" value="MFS_dom"/>
</dbReference>
<evidence type="ECO:0000313" key="16">
    <source>
        <dbReference type="Proteomes" id="UP001177023"/>
    </source>
</evidence>
<feature type="transmembrane region" description="Helical" evidence="12">
    <location>
        <begin position="676"/>
        <end position="700"/>
    </location>
</feature>
<feature type="transmembrane region" description="Helical" evidence="12">
    <location>
        <begin position="781"/>
        <end position="799"/>
    </location>
</feature>
<evidence type="ECO:0000256" key="10">
    <source>
        <dbReference type="ARBA" id="ARBA00023136"/>
    </source>
</evidence>
<evidence type="ECO:0000256" key="12">
    <source>
        <dbReference type="SAM" id="Phobius"/>
    </source>
</evidence>
<comment type="caution">
    <text evidence="15">The sequence shown here is derived from an EMBL/GenBank/DDBJ whole genome shotgun (WGS) entry which is preliminary data.</text>
</comment>
<name>A0AA36G3B2_9BILA</name>
<feature type="non-terminal residue" evidence="15">
    <location>
        <position position="1"/>
    </location>
</feature>
<feature type="transmembrane region" description="Helical" evidence="12">
    <location>
        <begin position="805"/>
        <end position="824"/>
    </location>
</feature>
<feature type="transmembrane region" description="Helical" evidence="12">
    <location>
        <begin position="495"/>
        <end position="515"/>
    </location>
</feature>
<keyword evidence="9" id="KW-0333">Golgi apparatus</keyword>
<dbReference type="GO" id="GO:0016758">
    <property type="term" value="F:hexosyltransferase activity"/>
    <property type="evidence" value="ECO:0007669"/>
    <property type="project" value="InterPro"/>
</dbReference>
<evidence type="ECO:0000256" key="3">
    <source>
        <dbReference type="ARBA" id="ARBA00008661"/>
    </source>
</evidence>
<dbReference type="Pfam" id="PF01762">
    <property type="entry name" value="Galactosyl_T"/>
    <property type="match status" value="1"/>
</dbReference>
<dbReference type="InterPro" id="IPR036259">
    <property type="entry name" value="MFS_trans_sf"/>
</dbReference>
<comment type="similarity">
    <text evidence="3">Belongs to the glycosyltransferase 31 family.</text>
</comment>